<gene>
    <name evidence="5" type="ordered locus">Spirs_0738</name>
</gene>
<dbReference type="Pfam" id="PF01547">
    <property type="entry name" value="SBP_bac_1"/>
    <property type="match status" value="1"/>
</dbReference>
<dbReference type="PANTHER" id="PTHR30061">
    <property type="entry name" value="MALTOSE-BINDING PERIPLASMIC PROTEIN"/>
    <property type="match status" value="1"/>
</dbReference>
<name>E1RBZ3_SEDSS</name>
<evidence type="ECO:0000256" key="1">
    <source>
        <dbReference type="ARBA" id="ARBA00008520"/>
    </source>
</evidence>
<dbReference type="OrthoDB" id="42940at2"/>
<keyword evidence="3 4" id="KW-0732">Signal</keyword>
<evidence type="ECO:0000313" key="5">
    <source>
        <dbReference type="EMBL" id="ADK79873.1"/>
    </source>
</evidence>
<dbReference type="Proteomes" id="UP000002318">
    <property type="component" value="Chromosome"/>
</dbReference>
<dbReference type="Gene3D" id="3.40.190.10">
    <property type="entry name" value="Periplasmic binding protein-like II"/>
    <property type="match status" value="1"/>
</dbReference>
<dbReference type="CDD" id="cd13585">
    <property type="entry name" value="PBP2_TMBP_like"/>
    <property type="match status" value="1"/>
</dbReference>
<dbReference type="HOGENOM" id="CLU_031285_10_1_12"/>
<feature type="signal peptide" evidence="4">
    <location>
        <begin position="1"/>
        <end position="20"/>
    </location>
</feature>
<protein>
    <submittedName>
        <fullName evidence="5">Extracellular solute-binding protein family 1</fullName>
    </submittedName>
</protein>
<proteinExistence type="inferred from homology"/>
<dbReference type="GO" id="GO:0055052">
    <property type="term" value="C:ATP-binding cassette (ABC) transporter complex, substrate-binding subunit-containing"/>
    <property type="evidence" value="ECO:0007669"/>
    <property type="project" value="TreeGrafter"/>
</dbReference>
<keyword evidence="6" id="KW-1185">Reference proteome</keyword>
<sequence length="429" mass="47335">MKRLCLMAMFALLCISFVIAGGKQERDGVVELEFWMRDTRPSNVEAMDLIVESFEQQHPGIKVNVVLTPWDSVEQKTMTAIAAGTLPDLSQLNQTGAADYGEKGILLNLDDELKSWDRLNDICGVSVSQAKYNGEFYAIPWFAGSNVMFYNKDLFIEAGIVDADGNAAPPKNWEEFLADAKKLTKDTDGDGVVDQWGFVTRGDVSLTIPIREFMLAAGDGEWVDSNRNVIVDSKKNLEGLNFYLDLFQRYKVVPPDTPSVDYVGEEQYFLSGKVAMMFNGPWNLGNMYDSSVNWGVALEPKREKNACHIGGCPVGIFNTTEHPNEALLFAKYLVSDEAQKIWAVDMGNGLPVTQKAQELAKQDPVIKVFVESLQAADADNVTPPPQIPEWVSIERSVAPPIFQSALLGEITAEACLAQLQSAMTAALNE</sequence>
<organism evidence="5 6">
    <name type="scientific">Sediminispirochaeta smaragdinae (strain DSM 11293 / JCM 15392 / SEBR 4228)</name>
    <name type="common">Spirochaeta smaragdinae</name>
    <dbReference type="NCBI Taxonomy" id="573413"/>
    <lineage>
        <taxon>Bacteria</taxon>
        <taxon>Pseudomonadati</taxon>
        <taxon>Spirochaetota</taxon>
        <taxon>Spirochaetia</taxon>
        <taxon>Spirochaetales</taxon>
        <taxon>Spirochaetaceae</taxon>
        <taxon>Sediminispirochaeta</taxon>
    </lineage>
</organism>
<evidence type="ECO:0000256" key="3">
    <source>
        <dbReference type="ARBA" id="ARBA00022729"/>
    </source>
</evidence>
<evidence type="ECO:0000313" key="6">
    <source>
        <dbReference type="Proteomes" id="UP000002318"/>
    </source>
</evidence>
<keyword evidence="2" id="KW-0813">Transport</keyword>
<dbReference type="InterPro" id="IPR006059">
    <property type="entry name" value="SBP"/>
</dbReference>
<dbReference type="GO" id="GO:0042956">
    <property type="term" value="P:maltodextrin transmembrane transport"/>
    <property type="evidence" value="ECO:0007669"/>
    <property type="project" value="TreeGrafter"/>
</dbReference>
<feature type="chain" id="PRO_5003150679" evidence="4">
    <location>
        <begin position="21"/>
        <end position="429"/>
    </location>
</feature>
<dbReference type="GO" id="GO:1901982">
    <property type="term" value="F:maltose binding"/>
    <property type="evidence" value="ECO:0007669"/>
    <property type="project" value="TreeGrafter"/>
</dbReference>
<dbReference type="PANTHER" id="PTHR30061:SF50">
    <property type="entry name" value="MALTOSE_MALTODEXTRIN-BINDING PERIPLASMIC PROTEIN"/>
    <property type="match status" value="1"/>
</dbReference>
<dbReference type="KEGG" id="ssm:Spirs_0738"/>
<accession>E1RBZ3</accession>
<comment type="similarity">
    <text evidence="1">Belongs to the bacterial solute-binding protein 1 family.</text>
</comment>
<dbReference type="GO" id="GO:0015768">
    <property type="term" value="P:maltose transport"/>
    <property type="evidence" value="ECO:0007669"/>
    <property type="project" value="TreeGrafter"/>
</dbReference>
<evidence type="ECO:0000256" key="2">
    <source>
        <dbReference type="ARBA" id="ARBA00022448"/>
    </source>
</evidence>
<dbReference type="eggNOG" id="COG1653">
    <property type="taxonomic scope" value="Bacteria"/>
</dbReference>
<dbReference type="AlphaFoldDB" id="E1RBZ3"/>
<reference evidence="5 6" key="1">
    <citation type="journal article" date="2010" name="Stand. Genomic Sci.">
        <title>Complete genome sequence of Spirochaeta smaragdinae type strain (SEBR 4228).</title>
        <authorList>
            <person name="Mavromatis K."/>
            <person name="Yasawong M."/>
            <person name="Chertkov O."/>
            <person name="Lapidus A."/>
            <person name="Lucas S."/>
            <person name="Nolan M."/>
            <person name="Del Rio T.G."/>
            <person name="Tice H."/>
            <person name="Cheng J.F."/>
            <person name="Pitluck S."/>
            <person name="Liolios K."/>
            <person name="Ivanova N."/>
            <person name="Tapia R."/>
            <person name="Han C."/>
            <person name="Bruce D."/>
            <person name="Goodwin L."/>
            <person name="Pati A."/>
            <person name="Chen A."/>
            <person name="Palaniappan K."/>
            <person name="Land M."/>
            <person name="Hauser L."/>
            <person name="Chang Y.J."/>
            <person name="Jeffries C.D."/>
            <person name="Detter J.C."/>
            <person name="Rohde M."/>
            <person name="Brambilla E."/>
            <person name="Spring S."/>
            <person name="Goker M."/>
            <person name="Sikorski J."/>
            <person name="Woyke T."/>
            <person name="Bristow J."/>
            <person name="Eisen J.A."/>
            <person name="Markowitz V."/>
            <person name="Hugenholtz P."/>
            <person name="Klenk H.P."/>
            <person name="Kyrpides N.C."/>
        </authorList>
    </citation>
    <scope>NUCLEOTIDE SEQUENCE [LARGE SCALE GENOMIC DNA]</scope>
    <source>
        <strain evidence="6">DSM 11293 / JCM 15392 / SEBR 4228</strain>
    </source>
</reference>
<dbReference type="STRING" id="573413.Spirs_0738"/>
<evidence type="ECO:0000256" key="4">
    <source>
        <dbReference type="SAM" id="SignalP"/>
    </source>
</evidence>
<dbReference type="EMBL" id="CP002116">
    <property type="protein sequence ID" value="ADK79873.1"/>
    <property type="molecule type" value="Genomic_DNA"/>
</dbReference>
<dbReference type="SUPFAM" id="SSF53850">
    <property type="entry name" value="Periplasmic binding protein-like II"/>
    <property type="match status" value="1"/>
</dbReference>
<dbReference type="RefSeq" id="WP_013253337.1">
    <property type="nucleotide sequence ID" value="NC_014364.1"/>
</dbReference>